<keyword evidence="5" id="KW-1267">Proteomics identification</keyword>
<dbReference type="PaxDb" id="6945-B7Q2K4"/>
<dbReference type="InterPro" id="IPR026082">
    <property type="entry name" value="ABCA"/>
</dbReference>
<dbReference type="AlphaFoldDB" id="B7Q2K4"/>
<dbReference type="GO" id="GO:0140359">
    <property type="term" value="F:ABC-type transporter activity"/>
    <property type="evidence" value="ECO:0007669"/>
    <property type="project" value="InterPro"/>
</dbReference>
<reference evidence="2 4" key="1">
    <citation type="submission" date="2008-03" db="EMBL/GenBank/DDBJ databases">
        <title>Annotation of Ixodes scapularis.</title>
        <authorList>
            <consortium name="Ixodes scapularis Genome Project Consortium"/>
            <person name="Caler E."/>
            <person name="Hannick L.I."/>
            <person name="Bidwell S."/>
            <person name="Joardar V."/>
            <person name="Thiagarajan M."/>
            <person name="Amedeo P."/>
            <person name="Galinsky K.J."/>
            <person name="Schobel S."/>
            <person name="Inman J."/>
            <person name="Hostetler J."/>
            <person name="Miller J."/>
            <person name="Hammond M."/>
            <person name="Megy K."/>
            <person name="Lawson D."/>
            <person name="Kodira C."/>
            <person name="Sutton G."/>
            <person name="Meyer J."/>
            <person name="Hill C.A."/>
            <person name="Birren B."/>
            <person name="Nene V."/>
            <person name="Collins F."/>
            <person name="Alarcon-Chaidez F."/>
            <person name="Wikel S."/>
            <person name="Strausberg R."/>
        </authorList>
    </citation>
    <scope>NUCLEOTIDE SEQUENCE [LARGE SCALE GENOMIC DNA]</scope>
    <source>
        <strain evidence="4">Wikel</strain>
        <strain evidence="2">Wikel colony</strain>
    </source>
</reference>
<protein>
    <submittedName>
        <fullName evidence="2 3">ABC transporter, putative</fullName>
    </submittedName>
</protein>
<dbReference type="HOGENOM" id="CLU_1356000_0_0_1"/>
<dbReference type="VEuPathDB" id="VectorBase:ISCW009528"/>
<proteinExistence type="evidence at protein level"/>
<dbReference type="PANTHER" id="PTHR19229">
    <property type="entry name" value="ATP-BINDING CASSETTE TRANSPORTER SUBFAMILY A ABCA"/>
    <property type="match status" value="1"/>
</dbReference>
<reference evidence="3" key="2">
    <citation type="submission" date="2020-05" db="UniProtKB">
        <authorList>
            <consortium name="EnsemblMetazoa"/>
        </authorList>
    </citation>
    <scope>IDENTIFICATION</scope>
    <source>
        <strain evidence="3">wikel</strain>
    </source>
</reference>
<evidence type="ECO:0000313" key="4">
    <source>
        <dbReference type="Proteomes" id="UP000001555"/>
    </source>
</evidence>
<name>B7Q2K4_IXOSC</name>
<evidence type="ECO:0000259" key="1">
    <source>
        <dbReference type="Pfam" id="PF23321"/>
    </source>
</evidence>
<keyword evidence="4" id="KW-1185">Reference proteome</keyword>
<dbReference type="EnsemblMetazoa" id="ISCW009528-RA">
    <property type="protein sequence ID" value="ISCW009528-PA"/>
    <property type="gene ID" value="ISCW009528"/>
</dbReference>
<gene>
    <name evidence="2" type="ORF">IscW_ISCW009528</name>
</gene>
<dbReference type="GO" id="GO:0016020">
    <property type="term" value="C:membrane"/>
    <property type="evidence" value="ECO:0007669"/>
    <property type="project" value="InterPro"/>
</dbReference>
<dbReference type="OrthoDB" id="6512918at2759"/>
<feature type="domain" description="ABCA1-4-like C-terminal R2 regulatory" evidence="1">
    <location>
        <begin position="93"/>
        <end position="173"/>
    </location>
</feature>
<dbReference type="STRING" id="6945.B7Q2K4"/>
<dbReference type="PANTHER" id="PTHR19229:SF250">
    <property type="entry name" value="ABC TRANSPORTER DOMAIN-CONTAINING PROTEIN-RELATED"/>
    <property type="match status" value="1"/>
</dbReference>
<dbReference type="EMBL" id="DS844677">
    <property type="protein sequence ID" value="EEC13076.1"/>
    <property type="molecule type" value="Genomic_DNA"/>
</dbReference>
<dbReference type="VEuPathDB" id="VectorBase:ISCP_023473"/>
<dbReference type="Pfam" id="PF23321">
    <property type="entry name" value="R1_ABCA1"/>
    <property type="match status" value="1"/>
</dbReference>
<accession>B7Q2K4</accession>
<dbReference type="VEuPathDB" id="VectorBase:ISCI009528"/>
<organism>
    <name type="scientific">Ixodes scapularis</name>
    <name type="common">Black-legged tick</name>
    <name type="synonym">Deer tick</name>
    <dbReference type="NCBI Taxonomy" id="6945"/>
    <lineage>
        <taxon>Eukaryota</taxon>
        <taxon>Metazoa</taxon>
        <taxon>Ecdysozoa</taxon>
        <taxon>Arthropoda</taxon>
        <taxon>Chelicerata</taxon>
        <taxon>Arachnida</taxon>
        <taxon>Acari</taxon>
        <taxon>Parasitiformes</taxon>
        <taxon>Ixodida</taxon>
        <taxon>Ixodoidea</taxon>
        <taxon>Ixodidae</taxon>
        <taxon>Ixodinae</taxon>
        <taxon>Ixodes</taxon>
    </lineage>
</organism>
<evidence type="ECO:0000313" key="2">
    <source>
        <dbReference type="EMBL" id="EEC13076.1"/>
    </source>
</evidence>
<dbReference type="Proteomes" id="UP000001555">
    <property type="component" value="Unassembled WGS sequence"/>
</dbReference>
<dbReference type="EMBL" id="ABJB010178881">
    <property type="status" value="NOT_ANNOTATED_CDS"/>
    <property type="molecule type" value="Genomic_DNA"/>
</dbReference>
<evidence type="ECO:0007829" key="5">
    <source>
        <dbReference type="PeptideAtlas" id="B7Q2K4"/>
    </source>
</evidence>
<dbReference type="EMBL" id="ABJB010313375">
    <property type="status" value="NOT_ANNOTATED_CDS"/>
    <property type="molecule type" value="Genomic_DNA"/>
</dbReference>
<sequence length="202" mass="22908">MIGYCPQFDAQIDKLTGRETLEMFALIRGVPRQHLSNVVNYMISLADLEQHADKPTEAYSMEECEALCQRISIMVNGSFRCMGSTQHLKSKFGQGFTVLVKLRHDQAVTATTSAVADVCNAMEDAFGGYCQLRDSHQTLLHFHVTDQSIKWSDLFETMEEMKQRLRFEDYIVSDTTLEQIFLAFARAQRDAEDTSGTMRVSA</sequence>
<dbReference type="InterPro" id="IPR056264">
    <property type="entry name" value="R2_ABCA1-4-like"/>
</dbReference>
<dbReference type="InParanoid" id="B7Q2K4"/>
<evidence type="ECO:0000313" key="3">
    <source>
        <dbReference type="EnsemblMetazoa" id="ISCW009528-PA"/>
    </source>
</evidence>
<dbReference type="EMBL" id="ABJB010405707">
    <property type="status" value="NOT_ANNOTATED_CDS"/>
    <property type="molecule type" value="Genomic_DNA"/>
</dbReference>